<evidence type="ECO:0000313" key="11">
    <source>
        <dbReference type="EMBL" id="TCO81535.1"/>
    </source>
</evidence>
<dbReference type="InterPro" id="IPR027417">
    <property type="entry name" value="P-loop_NTPase"/>
</dbReference>
<evidence type="ECO:0000256" key="6">
    <source>
        <dbReference type="ARBA" id="ARBA00022777"/>
    </source>
</evidence>
<evidence type="ECO:0000256" key="10">
    <source>
        <dbReference type="RuleBase" id="RU363066"/>
    </source>
</evidence>
<comment type="similarity">
    <text evidence="2 10">Belongs to the gluconokinase GntK/GntV family.</text>
</comment>
<keyword evidence="4 10" id="KW-0808">Transferase</keyword>
<gene>
    <name evidence="11" type="ORF">EV699_108167</name>
</gene>
<protein>
    <recommendedName>
        <fullName evidence="3 10">Gluconokinase</fullName>
        <ecNumber evidence="3 10">2.7.1.12</ecNumber>
    </recommendedName>
</protein>
<evidence type="ECO:0000256" key="7">
    <source>
        <dbReference type="ARBA" id="ARBA00022840"/>
    </source>
</evidence>
<dbReference type="Proteomes" id="UP000295765">
    <property type="component" value="Unassembled WGS sequence"/>
</dbReference>
<dbReference type="NCBIfam" id="TIGR01313">
    <property type="entry name" value="therm_gnt_kin"/>
    <property type="match status" value="1"/>
</dbReference>
<evidence type="ECO:0000256" key="9">
    <source>
        <dbReference type="ARBA" id="ARBA00048090"/>
    </source>
</evidence>
<dbReference type="Gene3D" id="3.40.50.300">
    <property type="entry name" value="P-loop containing nucleotide triphosphate hydrolases"/>
    <property type="match status" value="1"/>
</dbReference>
<keyword evidence="8" id="KW-0311">Gluconate utilization</keyword>
<proteinExistence type="inferred from homology"/>
<dbReference type="OrthoDB" id="9795716at2"/>
<evidence type="ECO:0000256" key="8">
    <source>
        <dbReference type="ARBA" id="ARBA00023064"/>
    </source>
</evidence>
<dbReference type="GO" id="GO:0019521">
    <property type="term" value="P:D-gluconate metabolic process"/>
    <property type="evidence" value="ECO:0007669"/>
    <property type="project" value="UniProtKB-KW"/>
</dbReference>
<comment type="caution">
    <text evidence="11">The sequence shown here is derived from an EMBL/GenBank/DDBJ whole genome shotgun (WGS) entry which is preliminary data.</text>
</comment>
<keyword evidence="6 10" id="KW-0418">Kinase</keyword>
<dbReference type="SUPFAM" id="SSF52540">
    <property type="entry name" value="P-loop containing nucleoside triphosphate hydrolases"/>
    <property type="match status" value="1"/>
</dbReference>
<evidence type="ECO:0000256" key="5">
    <source>
        <dbReference type="ARBA" id="ARBA00022741"/>
    </source>
</evidence>
<dbReference type="EC" id="2.7.1.12" evidence="3 10"/>
<dbReference type="AlphaFoldDB" id="A0A4R2LPS9"/>
<accession>A0A4R2LPS9</accession>
<reference evidence="11 12" key="1">
    <citation type="submission" date="2019-03" db="EMBL/GenBank/DDBJ databases">
        <title>Genomic Encyclopedia of Type Strains, Phase IV (KMG-IV): sequencing the most valuable type-strain genomes for metagenomic binning, comparative biology and taxonomic classification.</title>
        <authorList>
            <person name="Goeker M."/>
        </authorList>
    </citation>
    <scope>NUCLEOTIDE SEQUENCE [LARGE SCALE GENOMIC DNA]</scope>
    <source>
        <strain evidence="11 12">DSM 25287</strain>
    </source>
</reference>
<dbReference type="PANTHER" id="PTHR43442">
    <property type="entry name" value="GLUCONOKINASE-RELATED"/>
    <property type="match status" value="1"/>
</dbReference>
<dbReference type="EMBL" id="SLWY01000008">
    <property type="protein sequence ID" value="TCO81535.1"/>
    <property type="molecule type" value="Genomic_DNA"/>
</dbReference>
<dbReference type="CDD" id="cd02021">
    <property type="entry name" value="GntK"/>
    <property type="match status" value="1"/>
</dbReference>
<organism evidence="11 12">
    <name type="scientific">Plasticicumulans lactativorans</name>
    <dbReference type="NCBI Taxonomy" id="1133106"/>
    <lineage>
        <taxon>Bacteria</taxon>
        <taxon>Pseudomonadati</taxon>
        <taxon>Pseudomonadota</taxon>
        <taxon>Gammaproteobacteria</taxon>
        <taxon>Candidatus Competibacteraceae</taxon>
        <taxon>Plasticicumulans</taxon>
    </lineage>
</organism>
<evidence type="ECO:0000256" key="2">
    <source>
        <dbReference type="ARBA" id="ARBA00008420"/>
    </source>
</evidence>
<sequence length="168" mass="18016">MGTTGIYVVMGVSGCGKSTVGEALAAHLGVEFIEGDRVHPPENVARMAAGIPLTDADRQGWLEALAGHIADARRAERGLVVSCSALKRRYRDILRSGASDVRFVFLKGERDLLAARMTERPGHYMPVSLLDSQFAALEEPAADENAWIFDVAQAPEAIVSALIARIDG</sequence>
<evidence type="ECO:0000313" key="12">
    <source>
        <dbReference type="Proteomes" id="UP000295765"/>
    </source>
</evidence>
<dbReference type="Pfam" id="PF01202">
    <property type="entry name" value="SKI"/>
    <property type="match status" value="1"/>
</dbReference>
<keyword evidence="12" id="KW-1185">Reference proteome</keyword>
<evidence type="ECO:0000256" key="1">
    <source>
        <dbReference type="ARBA" id="ARBA00004761"/>
    </source>
</evidence>
<comment type="catalytic activity">
    <reaction evidence="9 10">
        <text>D-gluconate + ATP = 6-phospho-D-gluconate + ADP + H(+)</text>
        <dbReference type="Rhea" id="RHEA:19433"/>
        <dbReference type="ChEBI" id="CHEBI:15378"/>
        <dbReference type="ChEBI" id="CHEBI:18391"/>
        <dbReference type="ChEBI" id="CHEBI:30616"/>
        <dbReference type="ChEBI" id="CHEBI:58759"/>
        <dbReference type="ChEBI" id="CHEBI:456216"/>
        <dbReference type="EC" id="2.7.1.12"/>
    </reaction>
</comment>
<comment type="pathway">
    <text evidence="1">Carbohydrate acid metabolism.</text>
</comment>
<dbReference type="PANTHER" id="PTHR43442:SF3">
    <property type="entry name" value="GLUCONOKINASE-RELATED"/>
    <property type="match status" value="1"/>
</dbReference>
<dbReference type="GO" id="GO:0046316">
    <property type="term" value="F:gluconokinase activity"/>
    <property type="evidence" value="ECO:0007669"/>
    <property type="project" value="UniProtKB-EC"/>
</dbReference>
<evidence type="ECO:0000256" key="3">
    <source>
        <dbReference type="ARBA" id="ARBA00012054"/>
    </source>
</evidence>
<dbReference type="GO" id="GO:0005524">
    <property type="term" value="F:ATP binding"/>
    <property type="evidence" value="ECO:0007669"/>
    <property type="project" value="UniProtKB-KW"/>
</dbReference>
<name>A0A4R2LPS9_9GAMM</name>
<dbReference type="GO" id="GO:0005737">
    <property type="term" value="C:cytoplasm"/>
    <property type="evidence" value="ECO:0007669"/>
    <property type="project" value="TreeGrafter"/>
</dbReference>
<dbReference type="FunFam" id="3.40.50.300:FF:000522">
    <property type="entry name" value="Gluconokinase"/>
    <property type="match status" value="1"/>
</dbReference>
<keyword evidence="5 10" id="KW-0547">Nucleotide-binding</keyword>
<dbReference type="RefSeq" id="WP_132541566.1">
    <property type="nucleotide sequence ID" value="NZ_SLWY01000008.1"/>
</dbReference>
<dbReference type="InterPro" id="IPR006001">
    <property type="entry name" value="Therm_gnt_kin"/>
</dbReference>
<evidence type="ECO:0000256" key="4">
    <source>
        <dbReference type="ARBA" id="ARBA00022679"/>
    </source>
</evidence>
<keyword evidence="7 10" id="KW-0067">ATP-binding</keyword>
<dbReference type="InterPro" id="IPR031322">
    <property type="entry name" value="Shikimate/glucono_kinase"/>
</dbReference>